<dbReference type="RefSeq" id="WP_129002797.1">
    <property type="nucleotide sequence ID" value="NZ_SDHZ01000001.1"/>
</dbReference>
<comment type="caution">
    <text evidence="2">The sequence shown here is derived from an EMBL/GenBank/DDBJ whole genome shotgun (WGS) entry which is preliminary data.</text>
</comment>
<organism evidence="2 3">
    <name type="scientific">Filimonas effusa</name>
    <dbReference type="NCBI Taxonomy" id="2508721"/>
    <lineage>
        <taxon>Bacteria</taxon>
        <taxon>Pseudomonadati</taxon>
        <taxon>Bacteroidota</taxon>
        <taxon>Chitinophagia</taxon>
        <taxon>Chitinophagales</taxon>
        <taxon>Chitinophagaceae</taxon>
        <taxon>Filimonas</taxon>
    </lineage>
</organism>
<keyword evidence="2" id="KW-0378">Hydrolase</keyword>
<accession>A0A4Q1DC67</accession>
<evidence type="ECO:0000256" key="1">
    <source>
        <dbReference type="SAM" id="MobiDB-lite"/>
    </source>
</evidence>
<keyword evidence="2" id="KW-0255">Endonuclease</keyword>
<dbReference type="AlphaFoldDB" id="A0A4Q1DC67"/>
<dbReference type="GO" id="GO:0004519">
    <property type="term" value="F:endonuclease activity"/>
    <property type="evidence" value="ECO:0007669"/>
    <property type="project" value="UniProtKB-KW"/>
</dbReference>
<dbReference type="EMBL" id="SDHZ01000001">
    <property type="protein sequence ID" value="RXK87047.1"/>
    <property type="molecule type" value="Genomic_DNA"/>
</dbReference>
<sequence length="331" mass="38306">MSKLIEQPCANKLAYAHFWDTIKNSVKLSRINKFLTREQQTELKKIYPDGHFFVWGVEPKKGPNIREWEKITPGDLAVFAKDKFLICSGIVTYKMQNASLARYLWGSNGPESTWEYIYFLKDINDLSIPLAEYNLAADHKPNYLIQGFRVLDILTSQKALEELSFDKEIIKPNKPGGKRKAALDKLKETSETDKQTTRTYRLEQSLLADVLHDGKKINTCAICNKRFPVSFLVTAHIKIRVYCGLKERIDPNIVMPLCKMGCDELYERGYICIVNGYVKRTNSKPASTAISSYIRKIVRNKCGSYNEHSSGYFQWHYEHHTIEKHKKPKKR</sequence>
<gene>
    <name evidence="2" type="ORF">ESB13_09755</name>
</gene>
<feature type="region of interest" description="Disordered" evidence="1">
    <location>
        <begin position="175"/>
        <end position="194"/>
    </location>
</feature>
<dbReference type="OrthoDB" id="3650427at2"/>
<keyword evidence="3" id="KW-1185">Reference proteome</keyword>
<name>A0A4Q1DC67_9BACT</name>
<feature type="compositionally biased region" description="Basic and acidic residues" evidence="1">
    <location>
        <begin position="181"/>
        <end position="194"/>
    </location>
</feature>
<protein>
    <submittedName>
        <fullName evidence="2">HNH endonuclease</fullName>
    </submittedName>
</protein>
<dbReference type="Proteomes" id="UP000290545">
    <property type="component" value="Unassembled WGS sequence"/>
</dbReference>
<proteinExistence type="predicted"/>
<evidence type="ECO:0000313" key="3">
    <source>
        <dbReference type="Proteomes" id="UP000290545"/>
    </source>
</evidence>
<evidence type="ECO:0000313" key="2">
    <source>
        <dbReference type="EMBL" id="RXK87047.1"/>
    </source>
</evidence>
<reference evidence="2 3" key="1">
    <citation type="submission" date="2019-01" db="EMBL/GenBank/DDBJ databases">
        <title>Filimonas sp. strain TTM-71.</title>
        <authorList>
            <person name="Chen W.-M."/>
        </authorList>
    </citation>
    <scope>NUCLEOTIDE SEQUENCE [LARGE SCALE GENOMIC DNA]</scope>
    <source>
        <strain evidence="2 3">TTM-71</strain>
    </source>
</reference>
<keyword evidence="2" id="KW-0540">Nuclease</keyword>